<evidence type="ECO:0000313" key="2">
    <source>
        <dbReference type="EMBL" id="ORY40850.1"/>
    </source>
</evidence>
<organism evidence="2 3">
    <name type="scientific">Neocallimastix californiae</name>
    <dbReference type="NCBI Taxonomy" id="1754190"/>
    <lineage>
        <taxon>Eukaryota</taxon>
        <taxon>Fungi</taxon>
        <taxon>Fungi incertae sedis</taxon>
        <taxon>Chytridiomycota</taxon>
        <taxon>Chytridiomycota incertae sedis</taxon>
        <taxon>Neocallimastigomycetes</taxon>
        <taxon>Neocallimastigales</taxon>
        <taxon>Neocallimastigaceae</taxon>
        <taxon>Neocallimastix</taxon>
    </lineage>
</organism>
<dbReference type="AlphaFoldDB" id="A0A1Y2C1F2"/>
<dbReference type="Gene3D" id="1.20.120.900">
    <property type="entry name" value="Pex19, mPTS binding domain"/>
    <property type="match status" value="1"/>
</dbReference>
<dbReference type="Pfam" id="PF04614">
    <property type="entry name" value="Pex19"/>
    <property type="match status" value="1"/>
</dbReference>
<protein>
    <submittedName>
        <fullName evidence="2">Pex19-domain-containing protein</fullName>
    </submittedName>
</protein>
<evidence type="ECO:0000256" key="1">
    <source>
        <dbReference type="SAM" id="MobiDB-lite"/>
    </source>
</evidence>
<reference evidence="2 3" key="1">
    <citation type="submission" date="2016-08" db="EMBL/GenBank/DDBJ databases">
        <title>A Parts List for Fungal Cellulosomes Revealed by Comparative Genomics.</title>
        <authorList>
            <consortium name="DOE Joint Genome Institute"/>
            <person name="Haitjema C.H."/>
            <person name="Gilmore S.P."/>
            <person name="Henske J.K."/>
            <person name="Solomon K.V."/>
            <person name="De Groot R."/>
            <person name="Kuo A."/>
            <person name="Mondo S.J."/>
            <person name="Salamov A.A."/>
            <person name="Labutti K."/>
            <person name="Zhao Z."/>
            <person name="Chiniquy J."/>
            <person name="Barry K."/>
            <person name="Brewer H.M."/>
            <person name="Purvine S.O."/>
            <person name="Wright A.T."/>
            <person name="Boxma B."/>
            <person name="Van Alen T."/>
            <person name="Hackstein J.H."/>
            <person name="Baker S.E."/>
            <person name="Grigoriev I.V."/>
            <person name="O'Malley M.A."/>
        </authorList>
    </citation>
    <scope>NUCLEOTIDE SEQUENCE [LARGE SCALE GENOMIC DNA]</scope>
    <source>
        <strain evidence="2 3">G1</strain>
    </source>
</reference>
<dbReference type="PANTHER" id="PTHR12774:SF2">
    <property type="entry name" value="PEROXISOMAL BIOGENESIS FACTOR 19"/>
    <property type="match status" value="1"/>
</dbReference>
<dbReference type="InterPro" id="IPR038322">
    <property type="entry name" value="Pex19_C_sf"/>
</dbReference>
<feature type="region of interest" description="Disordered" evidence="1">
    <location>
        <begin position="119"/>
        <end position="138"/>
    </location>
</feature>
<comment type="caution">
    <text evidence="2">The sequence shown here is derived from an EMBL/GenBank/DDBJ whole genome shotgun (WGS) entry which is preliminary data.</text>
</comment>
<dbReference type="GO" id="GO:0033328">
    <property type="term" value="F:peroxisome membrane targeting sequence binding"/>
    <property type="evidence" value="ECO:0007669"/>
    <property type="project" value="TreeGrafter"/>
</dbReference>
<dbReference type="InterPro" id="IPR006708">
    <property type="entry name" value="Pex19"/>
</dbReference>
<feature type="region of interest" description="Disordered" evidence="1">
    <location>
        <begin position="36"/>
        <end position="71"/>
    </location>
</feature>
<keyword evidence="3" id="KW-1185">Reference proteome</keyword>
<dbReference type="OrthoDB" id="21292at2759"/>
<proteinExistence type="predicted"/>
<dbReference type="GO" id="GO:0045046">
    <property type="term" value="P:protein import into peroxisome membrane"/>
    <property type="evidence" value="ECO:0007669"/>
    <property type="project" value="TreeGrafter"/>
</dbReference>
<sequence>MTEENKKSKVEVTDDDLDDFLDGVLDNFDNQKIPIVQSIKPKVNEDNDNSKDDKNDQKQSLNLPDPFDLDLEGIDDEMAKQLTQGMFQLLQGMDPNDASQFENNLEKIAGDLEKNLNVSDKEGKPITSGKGKKSTTTSFQDTISETINNLKSSSDKVEAEVSETNNDVMEKLLKQMEGLVDEDFCDILSGVIDQLMSKELLYDSMKDLSDRYPSWIEENKGKLSKKDIENYQGQYACCKEIVDIFEKYDTNEVSKEDNKKVSELMQKMQGYGNPPAEILKELAPDMIVGPDNVPQIPDNIPEGDCAQM</sequence>
<gene>
    <name evidence="2" type="ORF">LY90DRAFT_672117</name>
</gene>
<dbReference type="Proteomes" id="UP000193920">
    <property type="component" value="Unassembled WGS sequence"/>
</dbReference>
<dbReference type="EMBL" id="MCOG01000126">
    <property type="protein sequence ID" value="ORY40850.1"/>
    <property type="molecule type" value="Genomic_DNA"/>
</dbReference>
<dbReference type="STRING" id="1754190.A0A1Y2C1F2"/>
<feature type="compositionally biased region" description="Basic and acidic residues" evidence="1">
    <location>
        <begin position="42"/>
        <end position="57"/>
    </location>
</feature>
<accession>A0A1Y2C1F2</accession>
<name>A0A1Y2C1F2_9FUNG</name>
<dbReference type="GO" id="GO:0005778">
    <property type="term" value="C:peroxisomal membrane"/>
    <property type="evidence" value="ECO:0007669"/>
    <property type="project" value="TreeGrafter"/>
</dbReference>
<dbReference type="PANTHER" id="PTHR12774">
    <property type="entry name" value="PEROXISOMAL BIOGENESIS FACTOR 19"/>
    <property type="match status" value="1"/>
</dbReference>
<evidence type="ECO:0000313" key="3">
    <source>
        <dbReference type="Proteomes" id="UP000193920"/>
    </source>
</evidence>